<name>A0A017T5R3_9BACT</name>
<proteinExistence type="predicted"/>
<evidence type="ECO:0000313" key="3">
    <source>
        <dbReference type="Proteomes" id="UP000019678"/>
    </source>
</evidence>
<dbReference type="STRING" id="1192034.CAP_4631"/>
<reference evidence="2 3" key="1">
    <citation type="submission" date="2013-05" db="EMBL/GenBank/DDBJ databases">
        <title>Genome assembly of Chondromyces apiculatus DSM 436.</title>
        <authorList>
            <person name="Sharma G."/>
            <person name="Khatri I."/>
            <person name="Kaur C."/>
            <person name="Mayilraj S."/>
            <person name="Subramanian S."/>
        </authorList>
    </citation>
    <scope>NUCLEOTIDE SEQUENCE [LARGE SCALE GENOMIC DNA]</scope>
    <source>
        <strain evidence="2 3">DSM 436</strain>
    </source>
</reference>
<keyword evidence="3" id="KW-1185">Reference proteome</keyword>
<organism evidence="2 3">
    <name type="scientific">Chondromyces apiculatus DSM 436</name>
    <dbReference type="NCBI Taxonomy" id="1192034"/>
    <lineage>
        <taxon>Bacteria</taxon>
        <taxon>Pseudomonadati</taxon>
        <taxon>Myxococcota</taxon>
        <taxon>Polyangia</taxon>
        <taxon>Polyangiales</taxon>
        <taxon>Polyangiaceae</taxon>
        <taxon>Chondromyces</taxon>
    </lineage>
</organism>
<protein>
    <submittedName>
        <fullName evidence="2">Uncharacterized protein</fullName>
    </submittedName>
</protein>
<accession>A0A017T5R3</accession>
<feature type="compositionally biased region" description="Pro residues" evidence="1">
    <location>
        <begin position="783"/>
        <end position="812"/>
    </location>
</feature>
<comment type="caution">
    <text evidence="2">The sequence shown here is derived from an EMBL/GenBank/DDBJ whole genome shotgun (WGS) entry which is preliminary data.</text>
</comment>
<dbReference type="Proteomes" id="UP000019678">
    <property type="component" value="Unassembled WGS sequence"/>
</dbReference>
<gene>
    <name evidence="2" type="ORF">CAP_4631</name>
</gene>
<dbReference type="AlphaFoldDB" id="A0A017T5R3"/>
<evidence type="ECO:0000256" key="1">
    <source>
        <dbReference type="SAM" id="MobiDB-lite"/>
    </source>
</evidence>
<sequence length="1131" mass="117642">MVRDGAEDAPAGQRGKRGKGGARAAGGGSRLVRVLDGAGRAGGTVPSSMLARALGLLTVVSVTACAPVVGTGGSGEARRVASRGAQGMAVGAARGEAGAGARWWYRDDAEDPLWVKTGAGRDEVVVAGARISVSTRGEVLSSAWEVEAWAMGEPILGALAVAPHLGGGYVHWSRSSVFRSAAFTGALARVQLGAQGATVRGVRNDLQGVLVFTESGPRWLPKETLEGKATLAATAYPEAGVFDGIALDGSRAVRMDVLGRARVTRDGGKAWADVATETGIFVRSLAATDAEVSLETWRGGMTFGVGGALGQLDASYRPHFFSGKQFVSEQAGARATALELLPWGWREFAPMASAVMGGATLGEGSVLALTHRSAARVDLRTGEVTFFSDGWMPEDLACVAQQVRGAVLLLCTREDGVSRGAVVLRTERGEPPVVEKVFGDEGYFVADDVGAVGYAGSCSEKTRLPDDDDLNRSWGEITPPPVMCVRRGPGAWVERALDVGERRALVAWVPRRDGGAVALVREQTRETWLPHATAVPRAADEGGVHVIEVGTVARDWYLHRPSRGGYTPRGAMPVLVERRFQALDDGSVAAWLSAGDSPMSDMAASRGVTFAADGSVTVHALPPGTEGMVVSGEYGLVVTAAGDLLETVDHGRSFRAAGRSPVPPSAMRGMCSRLGCVMDGVMRVGFGGHHDFSVTPDPAASCRDRGEAAMAVAPGACEALSAGVVAREPAPARPGLSCRPVGEPSPRAAEDVVGETPPKVQTVVTGWGEEMVVVRDREEPAAAPSPDPDSAPPDGPPGTPPGAPPAPSPPRKGPTLRTHSLVFRAPFDPRARLVRLDATDAGFMTGSTRYRSPVSAPLVGPRGEVGVLLLGESGEAIATPSALTSLPSYEPRRYSNERSATTTGLMLGAGRVSLLGEKNRRLYLEEHGPGVQQPLRGVGVDREPFRERTMVLALREDGARGVLVLDGKAPETAGVARLDAAEGPTAVERLAPWSTLTAGDDPRCKAGREPGGAWWALVVIEPARALGFDTAALPGVEFSAKGLALLRWGRARVCMEALDVAVSDGRRGQGSASSARLVARWTGGAGGGAQLGSARVEASLVSADLRQGLACTVTPVGAPEERPRRGEAGKP</sequence>
<evidence type="ECO:0000313" key="2">
    <source>
        <dbReference type="EMBL" id="EYF04367.1"/>
    </source>
</evidence>
<dbReference type="EMBL" id="ASRX01000035">
    <property type="protein sequence ID" value="EYF04367.1"/>
    <property type="molecule type" value="Genomic_DNA"/>
</dbReference>
<feature type="region of interest" description="Disordered" evidence="1">
    <location>
        <begin position="777"/>
        <end position="816"/>
    </location>
</feature>
<feature type="region of interest" description="Disordered" evidence="1">
    <location>
        <begin position="1"/>
        <end position="26"/>
    </location>
</feature>
<feature type="region of interest" description="Disordered" evidence="1">
    <location>
        <begin position="730"/>
        <end position="756"/>
    </location>
</feature>